<evidence type="ECO:0000259" key="2">
    <source>
        <dbReference type="Pfam" id="PF04773"/>
    </source>
</evidence>
<keyword evidence="1" id="KW-0472">Membrane</keyword>
<dbReference type="PANTHER" id="PTHR30273:SF2">
    <property type="entry name" value="PROTEIN FECR"/>
    <property type="match status" value="1"/>
</dbReference>
<proteinExistence type="predicted"/>
<dbReference type="Pfam" id="PF04773">
    <property type="entry name" value="FecR"/>
    <property type="match status" value="1"/>
</dbReference>
<feature type="transmembrane region" description="Helical" evidence="1">
    <location>
        <begin position="45"/>
        <end position="64"/>
    </location>
</feature>
<dbReference type="Proteomes" id="UP000027601">
    <property type="component" value="Unassembled WGS sequence"/>
</dbReference>
<name>A0A069D0V4_9BACE</name>
<feature type="domain" description="FecR protein" evidence="2">
    <location>
        <begin position="89"/>
        <end position="171"/>
    </location>
</feature>
<gene>
    <name evidence="3" type="ORF">JCM15093_1681</name>
</gene>
<organism evidence="3 4">
    <name type="scientific">Bacteroides graminisolvens DSM 19988 = JCM 15093</name>
    <dbReference type="NCBI Taxonomy" id="1121097"/>
    <lineage>
        <taxon>Bacteria</taxon>
        <taxon>Pseudomonadati</taxon>
        <taxon>Bacteroidota</taxon>
        <taxon>Bacteroidia</taxon>
        <taxon>Bacteroidales</taxon>
        <taxon>Bacteroidaceae</taxon>
        <taxon>Bacteroides</taxon>
    </lineage>
</organism>
<evidence type="ECO:0000256" key="1">
    <source>
        <dbReference type="SAM" id="Phobius"/>
    </source>
</evidence>
<evidence type="ECO:0000313" key="4">
    <source>
        <dbReference type="Proteomes" id="UP000027601"/>
    </source>
</evidence>
<comment type="caution">
    <text evidence="3">The sequence shown here is derived from an EMBL/GenBank/DDBJ whole genome shotgun (WGS) entry which is preliminary data.</text>
</comment>
<keyword evidence="1" id="KW-1133">Transmembrane helix</keyword>
<keyword evidence="1" id="KW-0812">Transmembrane</keyword>
<dbReference type="Gene3D" id="2.60.120.1440">
    <property type="match status" value="1"/>
</dbReference>
<dbReference type="OrthoDB" id="645173at2"/>
<keyword evidence="4" id="KW-1185">Reference proteome</keyword>
<dbReference type="eggNOG" id="COG3712">
    <property type="taxonomic scope" value="Bacteria"/>
</dbReference>
<dbReference type="InterPro" id="IPR006860">
    <property type="entry name" value="FecR"/>
</dbReference>
<dbReference type="GO" id="GO:0016989">
    <property type="term" value="F:sigma factor antagonist activity"/>
    <property type="evidence" value="ECO:0007669"/>
    <property type="project" value="TreeGrafter"/>
</dbReference>
<reference evidence="3 4" key="1">
    <citation type="journal article" date="2015" name="Microbes Environ.">
        <title>Distribution and evolution of nitrogen fixation genes in the phylum bacteroidetes.</title>
        <authorList>
            <person name="Inoue J."/>
            <person name="Oshima K."/>
            <person name="Suda W."/>
            <person name="Sakamoto M."/>
            <person name="Iino T."/>
            <person name="Noda S."/>
            <person name="Hongoh Y."/>
            <person name="Hattori M."/>
            <person name="Ohkuma M."/>
        </authorList>
    </citation>
    <scope>NUCLEOTIDE SEQUENCE [LARGE SCALE GENOMIC DNA]</scope>
    <source>
        <strain evidence="3 4">JCM 15093</strain>
    </source>
</reference>
<dbReference type="STRING" id="1121097.GCA_000428125_01550"/>
<protein>
    <submittedName>
        <fullName evidence="3">Putative anti-sigma factor</fullName>
    </submittedName>
</protein>
<accession>A0A069D0V4</accession>
<dbReference type="RefSeq" id="WP_024996401.1">
    <property type="nucleotide sequence ID" value="NZ_ATZI01000004.1"/>
</dbReference>
<evidence type="ECO:0000313" key="3">
    <source>
        <dbReference type="EMBL" id="GAK36513.1"/>
    </source>
</evidence>
<dbReference type="PIRSF" id="PIRSF018266">
    <property type="entry name" value="FecR"/>
    <property type="match status" value="1"/>
</dbReference>
<dbReference type="InterPro" id="IPR012373">
    <property type="entry name" value="Ferrdict_sens_TM"/>
</dbReference>
<dbReference type="EMBL" id="BAJS01000007">
    <property type="protein sequence ID" value="GAK36513.1"/>
    <property type="molecule type" value="Genomic_DNA"/>
</dbReference>
<sequence length="285" mass="32435">MKSREEKQQKTDKAWNELYARLEQDGLLPQADAPVKQHFMQSVPLRWAACIALLLAGTVAAWFIKTNFYAGEDKLLLANEKGKPTLVTTFEDGSIAYLSEQASVEYPRHFAEDSREIYLKGDAFFEVSSNKQRPFVIETQQARIEVVGTTFNVRSKDNESFSLSVRTGKVKVTSKKSGESVFVTAGQTALLRDDQLRALQTRDFDQFNRYLKFIHFKDQRLSNVVRIINENTDSIQLKISPELGDRLLTVTFHNDSPQTMAQLICLALNLELTVQQNIININQPK</sequence>
<dbReference type="AlphaFoldDB" id="A0A069D0V4"/>
<dbReference type="PANTHER" id="PTHR30273">
    <property type="entry name" value="PERIPLASMIC SIGNAL SENSOR AND SIGMA FACTOR ACTIVATOR FECR-RELATED"/>
    <property type="match status" value="1"/>
</dbReference>